<sequence>MKEIDVLLKLLSNGDKKALSRCISIVENNIEGSVEILTQLSFEHSTPIIGITGPPGAGKSTLINSLIGQLVDQDMKIGVICVDPTSPFNYGSLLADRLRMTEHFNDDQVFIRSLAT</sequence>
<accession>A0A382ZY98</accession>
<keyword evidence="2" id="KW-0378">Hydrolase</keyword>
<dbReference type="GO" id="GO:0016787">
    <property type="term" value="F:hydrolase activity"/>
    <property type="evidence" value="ECO:0007669"/>
    <property type="project" value="UniProtKB-KW"/>
</dbReference>
<evidence type="ECO:0000313" key="5">
    <source>
        <dbReference type="EMBL" id="SVE00363.1"/>
    </source>
</evidence>
<evidence type="ECO:0000256" key="1">
    <source>
        <dbReference type="ARBA" id="ARBA00022741"/>
    </source>
</evidence>
<dbReference type="Gene3D" id="3.40.50.300">
    <property type="entry name" value="P-loop containing nucleotide triphosphate hydrolases"/>
    <property type="match status" value="1"/>
</dbReference>
<keyword evidence="4" id="KW-0143">Chaperone</keyword>
<organism evidence="5">
    <name type="scientific">marine metagenome</name>
    <dbReference type="NCBI Taxonomy" id="408172"/>
    <lineage>
        <taxon>unclassified sequences</taxon>
        <taxon>metagenomes</taxon>
        <taxon>ecological metagenomes</taxon>
    </lineage>
</organism>
<proteinExistence type="predicted"/>
<reference evidence="5" key="1">
    <citation type="submission" date="2018-05" db="EMBL/GenBank/DDBJ databases">
        <authorList>
            <person name="Lanie J.A."/>
            <person name="Ng W.-L."/>
            <person name="Kazmierczak K.M."/>
            <person name="Andrzejewski T.M."/>
            <person name="Davidsen T.M."/>
            <person name="Wayne K.J."/>
            <person name="Tettelin H."/>
            <person name="Glass J.I."/>
            <person name="Rusch D."/>
            <person name="Podicherti R."/>
            <person name="Tsui H.-C.T."/>
            <person name="Winkler M.E."/>
        </authorList>
    </citation>
    <scope>NUCLEOTIDE SEQUENCE</scope>
</reference>
<dbReference type="InterPro" id="IPR052040">
    <property type="entry name" value="GTPase/Isobutyryl-CoA_mutase"/>
</dbReference>
<evidence type="ECO:0000256" key="3">
    <source>
        <dbReference type="ARBA" id="ARBA00023134"/>
    </source>
</evidence>
<dbReference type="Pfam" id="PF03308">
    <property type="entry name" value="MeaB"/>
    <property type="match status" value="1"/>
</dbReference>
<dbReference type="PANTHER" id="PTHR43087">
    <property type="entry name" value="LYSINE/ARGININE/ORNITHINE TRANSPORT SYSTEM KINASE"/>
    <property type="match status" value="1"/>
</dbReference>
<dbReference type="GO" id="GO:0005525">
    <property type="term" value="F:GTP binding"/>
    <property type="evidence" value="ECO:0007669"/>
    <property type="project" value="UniProtKB-KW"/>
</dbReference>
<evidence type="ECO:0008006" key="6">
    <source>
        <dbReference type="Google" id="ProtNLM"/>
    </source>
</evidence>
<dbReference type="AlphaFoldDB" id="A0A382ZY98"/>
<feature type="non-terminal residue" evidence="5">
    <location>
        <position position="116"/>
    </location>
</feature>
<protein>
    <recommendedName>
        <fullName evidence="6">AAA+ ATPase domain-containing protein</fullName>
    </recommendedName>
</protein>
<dbReference type="InterPro" id="IPR027417">
    <property type="entry name" value="P-loop_NTPase"/>
</dbReference>
<dbReference type="PANTHER" id="PTHR43087:SF1">
    <property type="entry name" value="LAO_AO TRANSPORT SYSTEM ATPASE"/>
    <property type="match status" value="1"/>
</dbReference>
<name>A0A382ZY98_9ZZZZ</name>
<evidence type="ECO:0000256" key="2">
    <source>
        <dbReference type="ARBA" id="ARBA00022801"/>
    </source>
</evidence>
<gene>
    <name evidence="5" type="ORF">METZ01_LOCUS453217</name>
</gene>
<keyword evidence="1" id="KW-0547">Nucleotide-binding</keyword>
<dbReference type="EMBL" id="UINC01187570">
    <property type="protein sequence ID" value="SVE00363.1"/>
    <property type="molecule type" value="Genomic_DNA"/>
</dbReference>
<keyword evidence="3" id="KW-0342">GTP-binding</keyword>
<evidence type="ECO:0000256" key="4">
    <source>
        <dbReference type="ARBA" id="ARBA00023186"/>
    </source>
</evidence>
<dbReference type="SUPFAM" id="SSF52540">
    <property type="entry name" value="P-loop containing nucleoside triphosphate hydrolases"/>
    <property type="match status" value="1"/>
</dbReference>